<feature type="domain" description="Fibronectin type-III" evidence="2">
    <location>
        <begin position="2505"/>
        <end position="2592"/>
    </location>
</feature>
<feature type="domain" description="Fibronectin type-III" evidence="2">
    <location>
        <begin position="1742"/>
        <end position="1832"/>
    </location>
</feature>
<feature type="domain" description="Fibronectin type-III" evidence="2">
    <location>
        <begin position="1914"/>
        <end position="2003"/>
    </location>
</feature>
<evidence type="ECO:0000256" key="1">
    <source>
        <dbReference type="SAM" id="SignalP"/>
    </source>
</evidence>
<proteinExistence type="predicted"/>
<dbReference type="PANTHER" id="PTHR47135:SF3">
    <property type="entry name" value="FIBRONECTIN TYPE-III DOMAIN-CONTAINING PROTEIN"/>
    <property type="match status" value="1"/>
</dbReference>
<feature type="domain" description="Fibronectin type-III" evidence="2">
    <location>
        <begin position="112"/>
        <end position="201"/>
    </location>
</feature>
<dbReference type="PANTHER" id="PTHR47135">
    <property type="entry name" value="FIBRONECTIN TYPE III DOMAIN-CONTAINING PROTEIN 7"/>
    <property type="match status" value="1"/>
</dbReference>
<evidence type="ECO:0000313" key="4">
    <source>
        <dbReference type="Proteomes" id="UP000830375"/>
    </source>
</evidence>
<feature type="domain" description="Fibronectin type-III" evidence="2">
    <location>
        <begin position="4405"/>
        <end position="4500"/>
    </location>
</feature>
<feature type="domain" description="Fibronectin type-III" evidence="2">
    <location>
        <begin position="4141"/>
        <end position="4230"/>
    </location>
</feature>
<gene>
    <name evidence="3" type="ORF">H4Q32_016096</name>
</gene>
<feature type="domain" description="Fibronectin type-III" evidence="2">
    <location>
        <begin position="4231"/>
        <end position="4317"/>
    </location>
</feature>
<accession>A0ABQ8LJG8</accession>
<feature type="domain" description="Fibronectin type-III" evidence="2">
    <location>
        <begin position="1405"/>
        <end position="1493"/>
    </location>
</feature>
<feature type="domain" description="Fibronectin type-III" evidence="2">
    <location>
        <begin position="2854"/>
        <end position="2940"/>
    </location>
</feature>
<feature type="domain" description="Fibronectin type-III" evidence="2">
    <location>
        <begin position="805"/>
        <end position="891"/>
    </location>
</feature>
<dbReference type="InterPro" id="IPR013783">
    <property type="entry name" value="Ig-like_fold"/>
</dbReference>
<dbReference type="SUPFAM" id="SSF49265">
    <property type="entry name" value="Fibronectin type III"/>
    <property type="match status" value="33"/>
</dbReference>
<feature type="domain" description="Fibronectin type-III" evidence="2">
    <location>
        <begin position="4597"/>
        <end position="4689"/>
    </location>
</feature>
<dbReference type="InterPro" id="IPR036116">
    <property type="entry name" value="FN3_sf"/>
</dbReference>
<feature type="domain" description="Fibronectin type-III" evidence="2">
    <location>
        <begin position="3709"/>
        <end position="3795"/>
    </location>
</feature>
<dbReference type="InterPro" id="IPR003961">
    <property type="entry name" value="FN3_dom"/>
</dbReference>
<feature type="domain" description="Fibronectin type-III" evidence="2">
    <location>
        <begin position="2171"/>
        <end position="2257"/>
    </location>
</feature>
<organism evidence="3 4">
    <name type="scientific">Labeo rohita</name>
    <name type="common">Indian major carp</name>
    <name type="synonym">Cyprinus rohita</name>
    <dbReference type="NCBI Taxonomy" id="84645"/>
    <lineage>
        <taxon>Eukaryota</taxon>
        <taxon>Metazoa</taxon>
        <taxon>Chordata</taxon>
        <taxon>Craniata</taxon>
        <taxon>Vertebrata</taxon>
        <taxon>Euteleostomi</taxon>
        <taxon>Actinopterygii</taxon>
        <taxon>Neopterygii</taxon>
        <taxon>Teleostei</taxon>
        <taxon>Ostariophysi</taxon>
        <taxon>Cypriniformes</taxon>
        <taxon>Cyprinidae</taxon>
        <taxon>Labeoninae</taxon>
        <taxon>Labeonini</taxon>
        <taxon>Labeo</taxon>
    </lineage>
</organism>
<name>A0ABQ8LJG8_LABRO</name>
<feature type="domain" description="Fibronectin type-III" evidence="2">
    <location>
        <begin position="892"/>
        <end position="978"/>
    </location>
</feature>
<dbReference type="EMBL" id="JACTAM010000023">
    <property type="protein sequence ID" value="KAI2650006.1"/>
    <property type="molecule type" value="Genomic_DNA"/>
</dbReference>
<feature type="chain" id="PRO_5046305209" evidence="1">
    <location>
        <begin position="24"/>
        <end position="4711"/>
    </location>
</feature>
<dbReference type="Proteomes" id="UP000830375">
    <property type="component" value="Unassembled WGS sequence"/>
</dbReference>
<feature type="signal peptide" evidence="1">
    <location>
        <begin position="1"/>
        <end position="23"/>
    </location>
</feature>
<evidence type="ECO:0000313" key="3">
    <source>
        <dbReference type="EMBL" id="KAI2650006.1"/>
    </source>
</evidence>
<keyword evidence="1" id="KW-0732">Signal</keyword>
<feature type="domain" description="Fibronectin type-III" evidence="2">
    <location>
        <begin position="560"/>
        <end position="645"/>
    </location>
</feature>
<feature type="domain" description="Fibronectin type-III" evidence="2">
    <location>
        <begin position="202"/>
        <end position="292"/>
    </location>
</feature>
<feature type="domain" description="Fibronectin type-III" evidence="2">
    <location>
        <begin position="3532"/>
        <end position="3621"/>
    </location>
</feature>
<feature type="domain" description="Fibronectin type-III" evidence="2">
    <location>
        <begin position="3030"/>
        <end position="3117"/>
    </location>
</feature>
<dbReference type="Gene3D" id="2.60.40.10">
    <property type="entry name" value="Immunoglobulins"/>
    <property type="match status" value="26"/>
</dbReference>
<protein>
    <submittedName>
        <fullName evidence="3">Fibronectin type III domain-containing protein 7</fullName>
    </submittedName>
</protein>
<reference evidence="3 4" key="1">
    <citation type="submission" date="2022-01" db="EMBL/GenBank/DDBJ databases">
        <title>A high-quality chromosome-level genome assembly of rohu carp, Labeo rohita.</title>
        <authorList>
            <person name="Arick M.A. II"/>
            <person name="Hsu C.-Y."/>
            <person name="Magbanua Z."/>
            <person name="Pechanova O."/>
            <person name="Grover C."/>
            <person name="Miller E."/>
            <person name="Thrash A."/>
            <person name="Ezzel L."/>
            <person name="Alam S."/>
            <person name="Benzie J."/>
            <person name="Hamilton M."/>
            <person name="Karsi A."/>
            <person name="Lawrence M.L."/>
            <person name="Peterson D.G."/>
        </authorList>
    </citation>
    <scope>NUCLEOTIDE SEQUENCE [LARGE SCALE GENOMIC DNA]</scope>
    <source>
        <strain evidence="4">BAU-BD-2019</strain>
        <tissue evidence="3">Blood</tissue>
    </source>
</reference>
<evidence type="ECO:0000259" key="2">
    <source>
        <dbReference type="PROSITE" id="PS50853"/>
    </source>
</evidence>
<feature type="domain" description="Fibronectin type-III" evidence="2">
    <location>
        <begin position="2418"/>
        <end position="2504"/>
    </location>
</feature>
<dbReference type="CDD" id="cd00063">
    <property type="entry name" value="FN3"/>
    <property type="match status" value="8"/>
</dbReference>
<keyword evidence="4" id="KW-1185">Reference proteome</keyword>
<feature type="domain" description="Fibronectin type-III" evidence="2">
    <location>
        <begin position="979"/>
        <end position="1064"/>
    </location>
</feature>
<dbReference type="SMART" id="SM00060">
    <property type="entry name" value="FN3"/>
    <property type="match status" value="41"/>
</dbReference>
<feature type="domain" description="Fibronectin type-III" evidence="2">
    <location>
        <begin position="2004"/>
        <end position="2091"/>
    </location>
</feature>
<comment type="caution">
    <text evidence="3">The sequence shown here is derived from an EMBL/GenBank/DDBJ whole genome shotgun (WGS) entry which is preliminary data.</text>
</comment>
<feature type="domain" description="Fibronectin type-III" evidence="2">
    <location>
        <begin position="1579"/>
        <end position="1665"/>
    </location>
</feature>
<feature type="domain" description="Fibronectin type-III" evidence="2">
    <location>
        <begin position="3970"/>
        <end position="4056"/>
    </location>
</feature>
<feature type="domain" description="Fibronectin type-III" evidence="2">
    <location>
        <begin position="3622"/>
        <end position="3708"/>
    </location>
</feature>
<dbReference type="PROSITE" id="PS50853">
    <property type="entry name" value="FN3"/>
    <property type="match status" value="27"/>
</dbReference>
<sequence>MRVLEALGVVVFVTLTQIWTTQAQECTIISISSPTASSLLVQWNRLQGITNYFLDLRVVNDSATSPVVVSVPGSVQMKEVFGLKTGTWYRVVLKGFLNYNVLCTDVRLALTAPGTSQITYWKALSSTVISLEWDLVQTAQQYFLFINSTVTGERYNMSFTNNSAMIGNLRQATTYDCYVVTSNAGGLGTRSRVRTVTTLIQPPAVITALQTTPQSARISWQPVDKVLVYQVTVKNWKSLNTTLYSNTVFGTTLDVQNILPCSSYQISVSSLNALLEPGEPRQVNYTTNTLGPVASVSVSYTCASASAVVSWTGVFGATTYRATAVGHRTGTVLSCTSNTTQCQIRNLACGENYMVQVTALSDNCESTGNATTSFQTVPCAPSDLMLYRECSSNVIVFSWAPNNYSAYYYARGVDSTGKVMECITTEKSCFFTDTTCGRLYNFTVSGSSSSVREQCSTATSSTMQIRTAPCQATNMRSSADCKTGLLTSSWEGADGALRYIVEAFGNRGNQSHYMCSSLTQSCTISDINCGESLTMIITAADNECSSVLSLGEIGQTAPCAPQNVSAVKDCSSDSISLTWESSSGAFFYFATAVDEFGSAHTCTTTETHCKISGVRCGSIYNASVIASNNCNSSVSDLISVETAPCPPGSVEALLDCNENQALVSWLGTRSMISFTATMEDQLGGLLSCSTTANSCRIPDLKCGQVYDISVTYHDGICPSMPSHAIQMKSGVLLLSWDRTEDAEGYIATTVSKTSGELVYCNSSLPSCNVSSLQCGDSYSVQVRSYNGSCLSMLSSPLVVGEVPCVPTNVTARRTCGNSTVEVSWKASRGTQSYVAFAVGDDGHRTKCTSNTTTCSIPDLHCSSVYSISLVAVNGNCSSRESQSVTLHTVPCPPTNVQSTMNCNTSSATLSWTASPNAVSYRGRALGGDGHTVTCDATTPGCQLNGLHCGQEYVFVITASDGSCESPDSAKNRHETAPCAPQSVSTFLDCASNSLNISWALGLTNLNYTALARTTGAVLSCTTVSSGCIITGLECGKNYTAVVTANNRECQGPESVPRPVQTVPCMPTSVRANVECVSNTVRASWGPAAGALSYTGVLTGLGHYNESCLTSGLSCSFRGLTCAQTYKLNVISYGSQCNSPVSPDVSVTTAPCDPQSMTAVLKCDSRTVNVSWHAASGASMYTVLAQIQNQSIPSSSCHTSATSCDLTQIPCGEVFNITVLADDGTCNSSARASTTLESAPCPPTMRPPSLNCSTNAALVSWVKDPDAVSVRVNATSVLGHTASCSSSANNCSLDALLCGQTYSVYGVAQGPQCESAPTPCTPAKVSANYSCGTSTELSWTDSLGRESFYVLVQTNGHSDSCSTVQTHCSINSLKCGSLYNVSVEAISGHCNSSRAANMQLQTAPCAPKNVTVRLQCLNNTAVVSWEGSTGAVGYNVTAVGQDGDIKHSTVTGTSCQLPNMHCGQTYDIVITPFSQTCAGFPTAPYTFNAGSCPARDVQVSLQCSGNVGLVQWTAAKYAESYIALATGMDGHTHTCTSSNTSCTFSDLHCGENYTVTVATVERGCQSPSSTPVNLRSAICPPSNLAGHTNCATDDISITWDPSPESGVTYFLFIRQVDGLNSTFSTLQTSHVLTGLHCGMSFIVQAAAKDSTCTTPCPPSSLTAAASCGTNRVTISWLNGTGAHSYTASVVRNNGQTVSCTSNTTSCSVKVECGLTYTASVVSTVGLCNSTANNSIHFKSADCLPSNVIAHLDCNSDMLAVQWDPSANTPDSYTALAIGTDGTRLSCNTSTTSCTIQNLRCGRTYSIAVTTSNINCGVIEGSDYKIKTAPCQPQSPTVHLQCSTNIATVTWDNDGADQFDMVTALNFTGGATVCNSTNRSCTFAKLRCGESYSLSVVGFNGNCTSEPSESFSLNTAPCVPTFVVATTNCDTSITTVTWDSASGASSYTVNAVSLWGHNSTCTNTDTTCSFSDLDCGQNYTLTVTAEDDNCMSLTSEPITVTTVPCPHTDLQATLNCSTDSALISWTPGRGNLIYNATAEGFDVNQKVSCSTPGSACNVSNLHCGSIYQVSVSGEGLTCPSQSDDWIALKSAPCPPTQVSIQSSCDIDTVSVSWETSQGSVSYMAIAESSGGHRVTCGTTQLTCDITGLQCGQTYQIYVSGVDGNCIGSRTPCVPQNVQTILECQATVLNVTWQQTGQAHYYHTTVRSSDGQVLGYDSNTTFCQVPNILCGLTYSVTVVAYSQTCNSSQSSVEHITSAPCPPDAIFAVLDCDLNTVSVSWDSSVNGVLYIAQAFYANNDNDYYMCNTTETSCDITVACGMDYNVTVVPLRDGCTGENSPVQYVMAAPCVPLMLDAEMDCLSDSAWLAWEESAGAELYITTATDSDGQVYQCNSTENQCTVEQLQCGRFYNFSVTASNTPCPPQNVITSVGCDTGTVSVLWDESVGALSYTATLERTDGETTCCTASSTSCEVTSLPCGQMYVLTVTAEGRICNSSQSLEVIVRSVPCIPESLVSSTSCSDNVVTMSWLSKEAGELYTVQALSADGLFSDSCSGFGQSCDLTSLMCGVPYTATVMAQDSICTSPPSQAAPIRTVPCVPDQVTANVSCQGNDLSVFWEESAGADVYTAVLEDTNGHFTSCQSMNHTTCTVNRLACGQTYRVSVIASDGYCDSLPSAVTDVNSAPCMPHNIQALIDCQSGTAVLSWQPGSGAMQYTATAVSESGHVLSCENNDTNCELTGLACGESYNITVLAEGQTCSSSATMTGHLNTGPCAPQNVEVQYDLSIGQLSWDRSRGASMYTAQAATDLGSVLSCSTSDTSCALYNVSCSQTYDITVTAHNNVCRGAAVSTSTTLNTEPCPPQNVQTHLNCRSDVGTVSWEESFGAVAYVAFLEGRNGHSLSCYTTSSSCSVTGLICGTVYNTHVRAIGETYNSTDSETVLFTSAPCPPVSSSVTADVNCENATALFSWAWSGGAASYELTAISNNGYIASCISQENFCNITDLACGQTYTVRLTAINDECEVTQETGVTFQTRPCAPLHVNVNLQCKPSTAIVTWEQRDDVQYYLVSATLSTGKADAVCNSTSDSCEMSGLQCGEEYAFTVTAYSSHCHSDVSSTVHISTEPCQPTQPTVLGSCDNNTVLLNWNHSRGASSYTVHITSNLGYADSYQTSESMLTVELLCGQTYTFTTTGENDVCDSIPSDPAHYTTAPCVPYHIQTYAECENNIGAVSWAGSDGADIYTAIAIGQDNHTHVCITNTTYCVWEELHCGEIYFVQVVANAQICNSMPSDGTVIHMAPCIPRKLVSSFDCNMKVVSLTWEASENAQMYLVSAESDSGHQVELSTNTTSAQFSEFNCGQSYYLSVQAVGNVCRSHPSNVSVLQTEPCTPTSVIGFTDCISNIATVSWEPAEGAEYYTATVHGPDEPLGTCMSWSSSCGMPKLSCGETYNVSVIASSRHCVSVALDCITAEAHVSWNASMGALYYIAYAWSSTFNFMSCESSGPLTHCTLRDLICGENYTIQVIAVGDECSSLPSQAENFRTVPCAPEVTATHLDCHTDSVLLQWSPTGGSISYTANARTPEGLVSTCSSNSTNCELRGLACGQTYNVTIISYDGRCHSMPSTALAVASVPCPPENVKSNLLCSSNSAHVQWNPGAGAESYEVHAINTGGQMTLCDSTNTSCVIPNLVCGSIYNISVLAIGHHCNVSRSEITTLHSVPCVPNQIQANLSCGSGVVDVSWQPSQGAFSYTVLAHGSGGFASSCNSSSTTCKFSDLLCGLTYSISVTASDHVCTSAPSHSVQLDTVPCEPHGIIAQMECSSHTGVVSWEHGEHVASYLVQASSPDGHQTYCSSSTTSCRLASLHCGQAYNLTLTAQDSHCNSQNAFSQLQSVPCVPTNVQASLVCLSNSAAATWQSVSGALFYQAKGITVDGAHTAYCNSSLQQCNLKHLLCGQVYNVSVLSIDHTCSSEESLFTQVHTAPCPPQTVDVKMSCSAGSMTVTWPANPDAESFHVRAETSGGSFLSCNSTSTSCSFSGLPCGQSYSVTVASVRSGCESQPSTAVNVSSAPCVPQGETGNLDCVTNSAWVTWLQAKGAESYSVLAVERGGSNSSCSGTELHCNVPDLLCGATYTFHITAVNSFCRSGPGNAFQIQTAPCALTSITAHTDCYSSHITVSWQLNEGSSFYVATAEGHDQSVLICNSTGTSCDLSGVKCGMQYTIIISASSDKCSSLRSPPLKMHTAPCAPQNITVSPVCDSNGMTATWSPSLVAESYSLTASSRDGDIRTCRSTTNNCTLLHLHCGQIYDFNITASAGNCTSPASQQVTFYTVPCEPQNMTVEVQCDTRTATLSWVEGQGSLQYFTMAHTMDGHTLLCDTTSTSCSIHGLTCGKLYNFSALASDGTCNSSLTVPIQRGAVPCPPATVRVRTHVMVDATLIRVSWNFVNCPDVTYLVQVTGNIQDNTQSVMDMSSYWTDINYFEFPVPCSTTYSVTVFSQNSAGISKPSQAVTGVTVPCPPMNVTFTGDSSSATVAWKSSALTTGYRVYQLSSDGRVPVCLTSNLSCQVFGLQASNVAVTAWNGAGESLASRIATGQTSNRRKRNVEFAKIYASLTPEELAVPEVKVAVTLQSLQVEWSRVTGAESYTLIVYEDTEEQPKEVVSVYRTEIATVTDLEPATLYCIIVSAKNDNIQSAYSQPKKYQMDGIVLRQLNRVTFDNHNVEQSFAMG</sequence>
<dbReference type="Pfam" id="PF00041">
    <property type="entry name" value="fn3"/>
    <property type="match status" value="4"/>
</dbReference>
<feature type="domain" description="Fibronectin type-III" evidence="2">
    <location>
        <begin position="3291"/>
        <end position="3377"/>
    </location>
</feature>
<feature type="domain" description="Fibronectin type-III" evidence="2">
    <location>
        <begin position="3118"/>
        <end position="3203"/>
    </location>
</feature>
<feature type="domain" description="Fibronectin type-III" evidence="2">
    <location>
        <begin position="2681"/>
        <end position="2767"/>
    </location>
</feature>